<keyword evidence="1 2" id="KW-0238">DNA-binding</keyword>
<dbReference type="SUPFAM" id="SSF46689">
    <property type="entry name" value="Homeodomain-like"/>
    <property type="match status" value="1"/>
</dbReference>
<proteinExistence type="predicted"/>
<dbReference type="PRINTS" id="PR00455">
    <property type="entry name" value="HTHTETR"/>
</dbReference>
<evidence type="ECO:0000313" key="4">
    <source>
        <dbReference type="EMBL" id="QBD75078.1"/>
    </source>
</evidence>
<name>A0A4P6JJ18_KTERU</name>
<dbReference type="PANTHER" id="PTHR43479">
    <property type="entry name" value="ACREF/ENVCD OPERON REPRESSOR-RELATED"/>
    <property type="match status" value="1"/>
</dbReference>
<feature type="DNA-binding region" description="H-T-H motif" evidence="2">
    <location>
        <begin position="34"/>
        <end position="53"/>
    </location>
</feature>
<dbReference type="Pfam" id="PF00440">
    <property type="entry name" value="TetR_N"/>
    <property type="match status" value="1"/>
</dbReference>
<dbReference type="GO" id="GO:0003677">
    <property type="term" value="F:DNA binding"/>
    <property type="evidence" value="ECO:0007669"/>
    <property type="project" value="UniProtKB-UniRule"/>
</dbReference>
<evidence type="ECO:0000259" key="3">
    <source>
        <dbReference type="PROSITE" id="PS50977"/>
    </source>
</evidence>
<dbReference type="OrthoDB" id="9810250at2"/>
<keyword evidence="5" id="KW-1185">Reference proteome</keyword>
<accession>A0A4P6JJ18</accession>
<evidence type="ECO:0000256" key="2">
    <source>
        <dbReference type="PROSITE-ProRule" id="PRU00335"/>
    </source>
</evidence>
<protein>
    <submittedName>
        <fullName evidence="4">TetR/AcrR family transcriptional regulator</fullName>
    </submittedName>
</protein>
<dbReference type="RefSeq" id="WP_129885677.1">
    <property type="nucleotide sequence ID" value="NZ_CP035758.1"/>
</dbReference>
<dbReference type="InterPro" id="IPR001647">
    <property type="entry name" value="HTH_TetR"/>
</dbReference>
<feature type="domain" description="HTH tetR-type" evidence="3">
    <location>
        <begin position="11"/>
        <end position="71"/>
    </location>
</feature>
<sequence>MSQNANDLRVKRTRKLLREALITLIEERGFDGLTVEEIAQRAMVSRTAFYRYYQDKYDLVEQIFAETMVSLHEAIAPKYREVLSHFAYHPPLNPWAELFSSADARPVPEAWISFFAQIAEHQRFYRALLGKKGSSWFVGTWRASLAEGIQYNLQEITVTINQPSIAKICAFADGLVPTLLAAQLIDTITWWLEQESPYPPRQIATYYYRLRSALLKEMGTWE</sequence>
<dbReference type="Gene3D" id="1.10.357.10">
    <property type="entry name" value="Tetracycline Repressor, domain 2"/>
    <property type="match status" value="1"/>
</dbReference>
<evidence type="ECO:0000256" key="1">
    <source>
        <dbReference type="ARBA" id="ARBA00023125"/>
    </source>
</evidence>
<dbReference type="EMBL" id="CP035758">
    <property type="protein sequence ID" value="QBD75078.1"/>
    <property type="molecule type" value="Genomic_DNA"/>
</dbReference>
<evidence type="ECO:0000313" key="5">
    <source>
        <dbReference type="Proteomes" id="UP000290365"/>
    </source>
</evidence>
<gene>
    <name evidence="4" type="ORF">EPA93_03330</name>
</gene>
<dbReference type="KEGG" id="kbs:EPA93_03330"/>
<dbReference type="AlphaFoldDB" id="A0A4P6JJ18"/>
<dbReference type="PROSITE" id="PS50977">
    <property type="entry name" value="HTH_TETR_2"/>
    <property type="match status" value="1"/>
</dbReference>
<dbReference type="InterPro" id="IPR009057">
    <property type="entry name" value="Homeodomain-like_sf"/>
</dbReference>
<reference evidence="4 5" key="1">
    <citation type="submission" date="2019-01" db="EMBL/GenBank/DDBJ databases">
        <title>Ktedonosporobacter rubrisoli SCAWS-G2.</title>
        <authorList>
            <person name="Huang Y."/>
            <person name="Yan B."/>
        </authorList>
    </citation>
    <scope>NUCLEOTIDE SEQUENCE [LARGE SCALE GENOMIC DNA]</scope>
    <source>
        <strain evidence="4 5">SCAWS-G2</strain>
    </source>
</reference>
<dbReference type="Proteomes" id="UP000290365">
    <property type="component" value="Chromosome"/>
</dbReference>
<dbReference type="PANTHER" id="PTHR43479:SF7">
    <property type="entry name" value="TETR-FAMILY TRANSCRIPTIONAL REGULATOR"/>
    <property type="match status" value="1"/>
</dbReference>
<dbReference type="InterPro" id="IPR050624">
    <property type="entry name" value="HTH-type_Tx_Regulator"/>
</dbReference>
<organism evidence="4 5">
    <name type="scientific">Ktedonosporobacter rubrisoli</name>
    <dbReference type="NCBI Taxonomy" id="2509675"/>
    <lineage>
        <taxon>Bacteria</taxon>
        <taxon>Bacillati</taxon>
        <taxon>Chloroflexota</taxon>
        <taxon>Ktedonobacteria</taxon>
        <taxon>Ktedonobacterales</taxon>
        <taxon>Ktedonosporobacteraceae</taxon>
        <taxon>Ktedonosporobacter</taxon>
    </lineage>
</organism>